<name>A0ABU8Y591_9MICO</name>
<dbReference type="EMBL" id="JBBLYY010000004">
    <property type="protein sequence ID" value="MEK0169990.1"/>
    <property type="molecule type" value="Genomic_DNA"/>
</dbReference>
<evidence type="ECO:0000256" key="1">
    <source>
        <dbReference type="SAM" id="Phobius"/>
    </source>
</evidence>
<accession>A0ABU8Y591</accession>
<feature type="transmembrane region" description="Helical" evidence="1">
    <location>
        <begin position="51"/>
        <end position="70"/>
    </location>
</feature>
<dbReference type="RefSeq" id="WP_340195640.1">
    <property type="nucleotide sequence ID" value="NZ_JBBKAP010000004.1"/>
</dbReference>
<dbReference type="Proteomes" id="UP001370299">
    <property type="component" value="Unassembled WGS sequence"/>
</dbReference>
<gene>
    <name evidence="2" type="ORF">WMN62_00745</name>
</gene>
<organism evidence="2 3">
    <name type="scientific">Curtobacterium citreum</name>
    <dbReference type="NCBI Taxonomy" id="2036"/>
    <lineage>
        <taxon>Bacteria</taxon>
        <taxon>Bacillati</taxon>
        <taxon>Actinomycetota</taxon>
        <taxon>Actinomycetes</taxon>
        <taxon>Micrococcales</taxon>
        <taxon>Microbacteriaceae</taxon>
        <taxon>Curtobacterium</taxon>
    </lineage>
</organism>
<comment type="caution">
    <text evidence="2">The sequence shown here is derived from an EMBL/GenBank/DDBJ whole genome shotgun (WGS) entry which is preliminary data.</text>
</comment>
<keyword evidence="3" id="KW-1185">Reference proteome</keyword>
<keyword evidence="1" id="KW-0472">Membrane</keyword>
<protein>
    <recommendedName>
        <fullName evidence="4">DUF4175 domain-containing protein</fullName>
    </recommendedName>
</protein>
<proteinExistence type="predicted"/>
<keyword evidence="1" id="KW-1133">Transmembrane helix</keyword>
<evidence type="ECO:0000313" key="3">
    <source>
        <dbReference type="Proteomes" id="UP001370299"/>
    </source>
</evidence>
<keyword evidence="1" id="KW-0812">Transmembrane</keyword>
<evidence type="ECO:0008006" key="4">
    <source>
        <dbReference type="Google" id="ProtNLM"/>
    </source>
</evidence>
<evidence type="ECO:0000313" key="2">
    <source>
        <dbReference type="EMBL" id="MEK0169990.1"/>
    </source>
</evidence>
<reference evidence="2 3" key="1">
    <citation type="submission" date="2024-03" db="EMBL/GenBank/DDBJ databases">
        <title>Whole genomes of four grape xylem sap localized bacterial endophytes.</title>
        <authorList>
            <person name="Kumar G."/>
            <person name="Savka M.A."/>
        </authorList>
    </citation>
    <scope>NUCLEOTIDE SEQUENCE [LARGE SCALE GENOMIC DNA]</scope>
    <source>
        <strain evidence="2 3">RIT_GXS8</strain>
    </source>
</reference>
<feature type="transmembrane region" description="Helical" evidence="1">
    <location>
        <begin position="24"/>
        <end position="45"/>
    </location>
</feature>
<sequence>MPFIIGLLGYTGLWRRWANDGMNVWVLGFFWIGIGLFWIGASTSIPGTPAWLMFTGIGVLVVGASSVWYLPPPLTPKWFREARRSWRR</sequence>